<proteinExistence type="predicted"/>
<dbReference type="EMBL" id="CAJVCH010187663">
    <property type="protein sequence ID" value="CAG7730000.1"/>
    <property type="molecule type" value="Genomic_DNA"/>
</dbReference>
<name>A0A8J2KQ66_9HEXA</name>
<keyword evidence="2" id="KW-1185">Reference proteome</keyword>
<protein>
    <recommendedName>
        <fullName evidence="3">DUF4806 domain-containing protein</fullName>
    </recommendedName>
</protein>
<reference evidence="1" key="1">
    <citation type="submission" date="2021-06" db="EMBL/GenBank/DDBJ databases">
        <authorList>
            <person name="Hodson N. C."/>
            <person name="Mongue J. A."/>
            <person name="Jaron S. K."/>
        </authorList>
    </citation>
    <scope>NUCLEOTIDE SEQUENCE</scope>
</reference>
<comment type="caution">
    <text evidence="1">The sequence shown here is derived from an EMBL/GenBank/DDBJ whole genome shotgun (WGS) entry which is preliminary data.</text>
</comment>
<dbReference type="OrthoDB" id="6780942at2759"/>
<evidence type="ECO:0008006" key="3">
    <source>
        <dbReference type="Google" id="ProtNLM"/>
    </source>
</evidence>
<evidence type="ECO:0000313" key="1">
    <source>
        <dbReference type="EMBL" id="CAG7730000.1"/>
    </source>
</evidence>
<feature type="non-terminal residue" evidence="1">
    <location>
        <position position="182"/>
    </location>
</feature>
<dbReference type="PANTHER" id="PTHR34153">
    <property type="entry name" value="SI:CH211-262H13.3-RELATED-RELATED"/>
    <property type="match status" value="1"/>
</dbReference>
<dbReference type="AlphaFoldDB" id="A0A8J2KQ66"/>
<dbReference type="Proteomes" id="UP000708208">
    <property type="component" value="Unassembled WGS sequence"/>
</dbReference>
<dbReference type="PANTHER" id="PTHR34153:SF2">
    <property type="entry name" value="SI:CH211-262H13.3-RELATED"/>
    <property type="match status" value="1"/>
</dbReference>
<gene>
    <name evidence="1" type="ORF">AFUS01_LOCUS18679</name>
</gene>
<organism evidence="1 2">
    <name type="scientific">Allacma fusca</name>
    <dbReference type="NCBI Taxonomy" id="39272"/>
    <lineage>
        <taxon>Eukaryota</taxon>
        <taxon>Metazoa</taxon>
        <taxon>Ecdysozoa</taxon>
        <taxon>Arthropoda</taxon>
        <taxon>Hexapoda</taxon>
        <taxon>Collembola</taxon>
        <taxon>Symphypleona</taxon>
        <taxon>Sminthuridae</taxon>
        <taxon>Allacma</taxon>
    </lineage>
</organism>
<evidence type="ECO:0000313" key="2">
    <source>
        <dbReference type="Proteomes" id="UP000708208"/>
    </source>
</evidence>
<sequence>MITTISSGRRNVRRAPLTQVTQNSVEIATGGNFPEHCNTDRPAGQFSNLDKSVLRRLERLERKIDEVHEFMRKLKDSGKALTETPEGAPSLPLLDVLETFLLQENGLKSMVTWVSKTGGSGGKDATERIMGALFTNSVASKLNWKGVVKKGVVPKIGIKQFPRIVILIKRCVQTIEENTTDK</sequence>
<accession>A0A8J2KQ66</accession>